<accession>A0A7R9GYT1</accession>
<evidence type="ECO:0000313" key="2">
    <source>
        <dbReference type="EMBL" id="CAD7402455.1"/>
    </source>
</evidence>
<name>A0A7R9GYT1_TIMPO</name>
<dbReference type="AlphaFoldDB" id="A0A7R9GYT1"/>
<evidence type="ECO:0000256" key="1">
    <source>
        <dbReference type="SAM" id="MobiDB-lite"/>
    </source>
</evidence>
<sequence>MGTCLCKEQSSETDEDSNVGSQNAPTVQSISAQVPAFEYESPTTASSTCATVDRLILETLGIIGSLVENEQEPPPAMLKLHVIADKEDGWIQVVSSMVKVIPMNDPLGPAVITLLLDDCPLPTKNQMEEDIDIVLFLPVLYNYYFGNNNFVTRLLTALYVVGIRPEAVGDVQPFSAELLGGEEKPNPPEEYLRVVGMFGREIGRTNGQRFWVQMQMSRARSPALPESFCEALGLEWGQTQREDELGAT</sequence>
<feature type="region of interest" description="Disordered" evidence="1">
    <location>
        <begin position="1"/>
        <end position="25"/>
    </location>
</feature>
<protein>
    <submittedName>
        <fullName evidence="2">Uncharacterized protein</fullName>
    </submittedName>
</protein>
<gene>
    <name evidence="2" type="ORF">TPSB3V08_LOCUS3594</name>
</gene>
<reference evidence="2" key="1">
    <citation type="submission" date="2020-11" db="EMBL/GenBank/DDBJ databases">
        <authorList>
            <person name="Tran Van P."/>
        </authorList>
    </citation>
    <scope>NUCLEOTIDE SEQUENCE</scope>
</reference>
<dbReference type="EMBL" id="OD001580">
    <property type="protein sequence ID" value="CAD7402455.1"/>
    <property type="molecule type" value="Genomic_DNA"/>
</dbReference>
<proteinExistence type="predicted"/>
<organism evidence="2">
    <name type="scientific">Timema poppense</name>
    <name type="common">Walking stick</name>
    <dbReference type="NCBI Taxonomy" id="170557"/>
    <lineage>
        <taxon>Eukaryota</taxon>
        <taxon>Metazoa</taxon>
        <taxon>Ecdysozoa</taxon>
        <taxon>Arthropoda</taxon>
        <taxon>Hexapoda</taxon>
        <taxon>Insecta</taxon>
        <taxon>Pterygota</taxon>
        <taxon>Neoptera</taxon>
        <taxon>Polyneoptera</taxon>
        <taxon>Phasmatodea</taxon>
        <taxon>Timematodea</taxon>
        <taxon>Timematoidea</taxon>
        <taxon>Timematidae</taxon>
        <taxon>Timema</taxon>
    </lineage>
</organism>